<evidence type="ECO:0000313" key="3">
    <source>
        <dbReference type="Proteomes" id="UP000320672"/>
    </source>
</evidence>
<feature type="chain" id="PRO_5022204654" description="DUF3828 domain-containing protein" evidence="1">
    <location>
        <begin position="28"/>
        <end position="183"/>
    </location>
</feature>
<dbReference type="EMBL" id="CP036262">
    <property type="protein sequence ID" value="QDS93229.1"/>
    <property type="molecule type" value="Genomic_DNA"/>
</dbReference>
<dbReference type="Proteomes" id="UP000320672">
    <property type="component" value="Chromosome"/>
</dbReference>
<evidence type="ECO:0000256" key="1">
    <source>
        <dbReference type="SAM" id="SignalP"/>
    </source>
</evidence>
<dbReference type="AlphaFoldDB" id="A0A517MEB8"/>
<evidence type="ECO:0000313" key="2">
    <source>
        <dbReference type="EMBL" id="QDS93229.1"/>
    </source>
</evidence>
<keyword evidence="3" id="KW-1185">Reference proteome</keyword>
<name>A0A517MEB8_9BACT</name>
<accession>A0A517MEB8</accession>
<dbReference type="RefSeq" id="WP_145351431.1">
    <property type="nucleotide sequence ID" value="NZ_CP036262.1"/>
</dbReference>
<feature type="signal peptide" evidence="1">
    <location>
        <begin position="1"/>
        <end position="27"/>
    </location>
</feature>
<protein>
    <recommendedName>
        <fullName evidence="4">DUF3828 domain-containing protein</fullName>
    </recommendedName>
</protein>
<evidence type="ECO:0008006" key="4">
    <source>
        <dbReference type="Google" id="ProtNLM"/>
    </source>
</evidence>
<dbReference type="KEGG" id="rml:FF011L_19900"/>
<keyword evidence="1" id="KW-0732">Signal</keyword>
<proteinExistence type="predicted"/>
<gene>
    <name evidence="2" type="ORF">FF011L_19900</name>
</gene>
<reference evidence="2 3" key="1">
    <citation type="submission" date="2019-02" db="EMBL/GenBank/DDBJ databases">
        <title>Deep-cultivation of Planctomycetes and their phenomic and genomic characterization uncovers novel biology.</title>
        <authorList>
            <person name="Wiegand S."/>
            <person name="Jogler M."/>
            <person name="Boedeker C."/>
            <person name="Pinto D."/>
            <person name="Vollmers J."/>
            <person name="Rivas-Marin E."/>
            <person name="Kohn T."/>
            <person name="Peeters S.H."/>
            <person name="Heuer A."/>
            <person name="Rast P."/>
            <person name="Oberbeckmann S."/>
            <person name="Bunk B."/>
            <person name="Jeske O."/>
            <person name="Meyerdierks A."/>
            <person name="Storesund J.E."/>
            <person name="Kallscheuer N."/>
            <person name="Luecker S."/>
            <person name="Lage O.M."/>
            <person name="Pohl T."/>
            <person name="Merkel B.J."/>
            <person name="Hornburger P."/>
            <person name="Mueller R.-W."/>
            <person name="Bruemmer F."/>
            <person name="Labrenz M."/>
            <person name="Spormann A.M."/>
            <person name="Op den Camp H."/>
            <person name="Overmann J."/>
            <person name="Amann R."/>
            <person name="Jetten M.S.M."/>
            <person name="Mascher T."/>
            <person name="Medema M.H."/>
            <person name="Devos D.P."/>
            <person name="Kaster A.-K."/>
            <person name="Ovreas L."/>
            <person name="Rohde M."/>
            <person name="Galperin M.Y."/>
            <person name="Jogler C."/>
        </authorList>
    </citation>
    <scope>NUCLEOTIDE SEQUENCE [LARGE SCALE GENOMIC DNA]</scope>
    <source>
        <strain evidence="2 3">FF011L</strain>
    </source>
</reference>
<sequence precursor="true">MKTQMHTLAVAICIILGVALINSATFAQEKAETKAKPEAVYKTPAAIGRAFVEAVAEKRLDDAKKLFITKKELLTIFSGNDLDNVYDKVYADVPKKLELLAEEIGGAKYEKMDLSMSPIAKTKPGMSFGFASFSIETEATDNARVVAKQEERLLTIKLDAMVKVGPSWKLLSPDFKLLNANGR</sequence>
<organism evidence="2 3">
    <name type="scientific">Roseimaritima multifibrata</name>
    <dbReference type="NCBI Taxonomy" id="1930274"/>
    <lineage>
        <taxon>Bacteria</taxon>
        <taxon>Pseudomonadati</taxon>
        <taxon>Planctomycetota</taxon>
        <taxon>Planctomycetia</taxon>
        <taxon>Pirellulales</taxon>
        <taxon>Pirellulaceae</taxon>
        <taxon>Roseimaritima</taxon>
    </lineage>
</organism>